<evidence type="ECO:0000256" key="1">
    <source>
        <dbReference type="SAM" id="Phobius"/>
    </source>
</evidence>
<dbReference type="Proteomes" id="UP001549321">
    <property type="component" value="Unassembled WGS sequence"/>
</dbReference>
<proteinExistence type="predicted"/>
<evidence type="ECO:0000259" key="2">
    <source>
        <dbReference type="Pfam" id="PF20061"/>
    </source>
</evidence>
<sequence>MNGLQRFMGGSPAQVLLRLIVISLIVGIVLSALGISPYDIVHNAQQMVRRVWNMGFGAIEWVWQYFLLGAVIVIPVWIVIRLLNLGKGG</sequence>
<keyword evidence="1" id="KW-1133">Transmembrane helix</keyword>
<protein>
    <submittedName>
        <fullName evidence="3">Polyferredoxin</fullName>
    </submittedName>
</protein>
<dbReference type="RefSeq" id="WP_354551933.1">
    <property type="nucleotide sequence ID" value="NZ_JBEPSM010000002.1"/>
</dbReference>
<feature type="domain" description="DUF6460" evidence="2">
    <location>
        <begin position="51"/>
        <end position="86"/>
    </location>
</feature>
<evidence type="ECO:0000313" key="3">
    <source>
        <dbReference type="EMBL" id="MET4634865.1"/>
    </source>
</evidence>
<dbReference type="EMBL" id="JBEPSM010000002">
    <property type="protein sequence ID" value="MET4634865.1"/>
    <property type="molecule type" value="Genomic_DNA"/>
</dbReference>
<feature type="transmembrane region" description="Helical" evidence="1">
    <location>
        <begin position="61"/>
        <end position="83"/>
    </location>
</feature>
<dbReference type="Pfam" id="PF20061">
    <property type="entry name" value="DUF6460"/>
    <property type="match status" value="1"/>
</dbReference>
<evidence type="ECO:0000313" key="4">
    <source>
        <dbReference type="Proteomes" id="UP001549321"/>
    </source>
</evidence>
<accession>A0ABV2R0R1</accession>
<keyword evidence="4" id="KW-1185">Reference proteome</keyword>
<dbReference type="InterPro" id="IPR045594">
    <property type="entry name" value="DUF6460"/>
</dbReference>
<keyword evidence="1" id="KW-0472">Membrane</keyword>
<reference evidence="3 4" key="1">
    <citation type="submission" date="2024-06" db="EMBL/GenBank/DDBJ databases">
        <title>Sorghum-associated microbial communities from plants grown in Nebraska, USA.</title>
        <authorList>
            <person name="Schachtman D."/>
        </authorList>
    </citation>
    <scope>NUCLEOTIDE SEQUENCE [LARGE SCALE GENOMIC DNA]</scope>
    <source>
        <strain evidence="3 4">3207</strain>
    </source>
</reference>
<name>A0ABV2R0R1_9HYPH</name>
<organism evidence="3 4">
    <name type="scientific">Kaistia defluvii</name>
    <dbReference type="NCBI Taxonomy" id="410841"/>
    <lineage>
        <taxon>Bacteria</taxon>
        <taxon>Pseudomonadati</taxon>
        <taxon>Pseudomonadota</taxon>
        <taxon>Alphaproteobacteria</taxon>
        <taxon>Hyphomicrobiales</taxon>
        <taxon>Kaistiaceae</taxon>
        <taxon>Kaistia</taxon>
    </lineage>
</organism>
<keyword evidence="1" id="KW-0812">Transmembrane</keyword>
<gene>
    <name evidence="3" type="ORF">ABIE08_002811</name>
</gene>
<comment type="caution">
    <text evidence="3">The sequence shown here is derived from an EMBL/GenBank/DDBJ whole genome shotgun (WGS) entry which is preliminary data.</text>
</comment>
<feature type="transmembrane region" description="Helical" evidence="1">
    <location>
        <begin position="15"/>
        <end position="41"/>
    </location>
</feature>